<sequence length="86" mass="10105">MCTLAFLLAWIYSRMLFDSEKHDLLIFHRQVWGYLQVHQGIKRTNTKIGQGNRILTVELIRIACQSGITIRRKMGVRSRIIVQICF</sequence>
<evidence type="ECO:0000313" key="2">
    <source>
        <dbReference type="EMBL" id="JAP35166.1"/>
    </source>
</evidence>
<reference evidence="2" key="1">
    <citation type="submission" date="2015-12" db="EMBL/GenBank/DDBJ databases">
        <title>Gene expression during late stages of embryo sac development: a critical building block for successful pollen-pistil interactions.</title>
        <authorList>
            <person name="Liu Y."/>
            <person name="Joly V."/>
            <person name="Sabar M."/>
            <person name="Matton D.P."/>
        </authorList>
    </citation>
    <scope>NUCLEOTIDE SEQUENCE</scope>
</reference>
<keyword evidence="1" id="KW-0732">Signal</keyword>
<dbReference type="EMBL" id="GEDG01003234">
    <property type="protein sequence ID" value="JAP35166.1"/>
    <property type="molecule type" value="Transcribed_RNA"/>
</dbReference>
<evidence type="ECO:0000256" key="1">
    <source>
        <dbReference type="SAM" id="SignalP"/>
    </source>
</evidence>
<name>A0A0V0IRG4_SOLCH</name>
<protein>
    <submittedName>
        <fullName evidence="2">Putative ovule protein</fullName>
    </submittedName>
</protein>
<organism evidence="2">
    <name type="scientific">Solanum chacoense</name>
    <name type="common">Chaco potato</name>
    <dbReference type="NCBI Taxonomy" id="4108"/>
    <lineage>
        <taxon>Eukaryota</taxon>
        <taxon>Viridiplantae</taxon>
        <taxon>Streptophyta</taxon>
        <taxon>Embryophyta</taxon>
        <taxon>Tracheophyta</taxon>
        <taxon>Spermatophyta</taxon>
        <taxon>Magnoliopsida</taxon>
        <taxon>eudicotyledons</taxon>
        <taxon>Gunneridae</taxon>
        <taxon>Pentapetalae</taxon>
        <taxon>asterids</taxon>
        <taxon>lamiids</taxon>
        <taxon>Solanales</taxon>
        <taxon>Solanaceae</taxon>
        <taxon>Solanoideae</taxon>
        <taxon>Solaneae</taxon>
        <taxon>Solanum</taxon>
    </lineage>
</organism>
<dbReference type="AlphaFoldDB" id="A0A0V0IRG4"/>
<feature type="chain" id="PRO_5006866500" evidence="1">
    <location>
        <begin position="18"/>
        <end position="86"/>
    </location>
</feature>
<proteinExistence type="predicted"/>
<feature type="signal peptide" evidence="1">
    <location>
        <begin position="1"/>
        <end position="17"/>
    </location>
</feature>
<accession>A0A0V0IRG4</accession>